<dbReference type="InterPro" id="IPR001764">
    <property type="entry name" value="Glyco_hydro_3_N"/>
</dbReference>
<evidence type="ECO:0000259" key="5">
    <source>
        <dbReference type="Pfam" id="PF00933"/>
    </source>
</evidence>
<proteinExistence type="inferred from homology"/>
<reference evidence="6 7" key="1">
    <citation type="submission" date="2017-04" db="EMBL/GenBank/DDBJ databases">
        <title>Comparative genome analysis of Subtercola boreus.</title>
        <authorList>
            <person name="Cho Y.-J."/>
            <person name="Cho A."/>
            <person name="Kim O.-S."/>
            <person name="Lee J.-I."/>
        </authorList>
    </citation>
    <scope>NUCLEOTIDE SEQUENCE [LARGE SCALE GENOMIC DNA]</scope>
    <source>
        <strain evidence="6 7">P27479</strain>
    </source>
</reference>
<dbReference type="InterPro" id="IPR019800">
    <property type="entry name" value="Glyco_hydro_3_AS"/>
</dbReference>
<dbReference type="GO" id="GO:0004553">
    <property type="term" value="F:hydrolase activity, hydrolyzing O-glycosyl compounds"/>
    <property type="evidence" value="ECO:0007669"/>
    <property type="project" value="InterPro"/>
</dbReference>
<dbReference type="PRINTS" id="PR00133">
    <property type="entry name" value="GLHYDRLASE3"/>
</dbReference>
<dbReference type="InterPro" id="IPR017853">
    <property type="entry name" value="GH"/>
</dbReference>
<organism evidence="6 7">
    <name type="scientific">Subtercola boreus</name>
    <dbReference type="NCBI Taxonomy" id="120213"/>
    <lineage>
        <taxon>Bacteria</taxon>
        <taxon>Bacillati</taxon>
        <taxon>Actinomycetota</taxon>
        <taxon>Actinomycetes</taxon>
        <taxon>Micrococcales</taxon>
        <taxon>Microbacteriaceae</taxon>
        <taxon>Subtercola</taxon>
    </lineage>
</organism>
<evidence type="ECO:0000256" key="2">
    <source>
        <dbReference type="ARBA" id="ARBA00022801"/>
    </source>
</evidence>
<evidence type="ECO:0000313" key="7">
    <source>
        <dbReference type="Proteomes" id="UP000256541"/>
    </source>
</evidence>
<comment type="similarity">
    <text evidence="1">Belongs to the glycosyl hydrolase 3 family.</text>
</comment>
<dbReference type="AlphaFoldDB" id="A0A3E0VNS9"/>
<feature type="domain" description="Glycoside hydrolase family 3 N-terminal" evidence="5">
    <location>
        <begin position="67"/>
        <end position="291"/>
    </location>
</feature>
<dbReference type="InterPro" id="IPR036962">
    <property type="entry name" value="Glyco_hydro_3_N_sf"/>
</dbReference>
<evidence type="ECO:0000256" key="4">
    <source>
        <dbReference type="SAM" id="MobiDB-lite"/>
    </source>
</evidence>
<name>A0A3E0VNS9_9MICO</name>
<keyword evidence="2" id="KW-0378">Hydrolase</keyword>
<dbReference type="PANTHER" id="PTHR42715">
    <property type="entry name" value="BETA-GLUCOSIDASE"/>
    <property type="match status" value="1"/>
</dbReference>
<dbReference type="Gene3D" id="3.20.20.300">
    <property type="entry name" value="Glycoside hydrolase, family 3, N-terminal domain"/>
    <property type="match status" value="1"/>
</dbReference>
<dbReference type="InterPro" id="IPR050288">
    <property type="entry name" value="Cellulose_deg_GH3"/>
</dbReference>
<protein>
    <recommendedName>
        <fullName evidence="5">Glycoside hydrolase family 3 N-terminal domain-containing protein</fullName>
    </recommendedName>
</protein>
<dbReference type="Pfam" id="PF00933">
    <property type="entry name" value="Glyco_hydro_3"/>
    <property type="match status" value="1"/>
</dbReference>
<dbReference type="GO" id="GO:0005975">
    <property type="term" value="P:carbohydrate metabolic process"/>
    <property type="evidence" value="ECO:0007669"/>
    <property type="project" value="InterPro"/>
</dbReference>
<dbReference type="PANTHER" id="PTHR42715:SF10">
    <property type="entry name" value="BETA-GLUCOSIDASE"/>
    <property type="match status" value="1"/>
</dbReference>
<dbReference type="Proteomes" id="UP000256541">
    <property type="component" value="Unassembled WGS sequence"/>
</dbReference>
<dbReference type="PROSITE" id="PS00775">
    <property type="entry name" value="GLYCOSYL_HYDROL_F3"/>
    <property type="match status" value="1"/>
</dbReference>
<accession>A0A3E0VNS9</accession>
<feature type="region of interest" description="Disordered" evidence="4">
    <location>
        <begin position="299"/>
        <end position="324"/>
    </location>
</feature>
<dbReference type="SUPFAM" id="SSF51445">
    <property type="entry name" value="(Trans)glycosidases"/>
    <property type="match status" value="1"/>
</dbReference>
<evidence type="ECO:0000256" key="3">
    <source>
        <dbReference type="ARBA" id="ARBA00023277"/>
    </source>
</evidence>
<sequence length="336" mass="35540">MQDVAFESDALQEMVDRDLDSLPLGKRVRLLTGATNWILHPLEEAGLRSIALSDGPIGVRGIDDGPGESAQLPNPSAVAATWDLELVGRLGSLIALEAKRQGANVVLAPVVNLQRTPFGGRHFECYSEDPLLTGTIAAAYITSVQAAGVGACVKHFLGNESETDRTTYVARIDERTLRELYSAPFERAVKEAGVWSVMAAYNGIDDGVQRSAATEHGNLLKTVLKDEWGFDGVVVSDWLAANSTAATALAGLDLVMPGPGGPWEQHLLDAVQSGAVPVAEINDKVRRILTLGARVGALGNPESTVSSPPVGDVPTRPATEADPVSRTGGWLVRLPV</sequence>
<keyword evidence="3" id="KW-0119">Carbohydrate metabolism</keyword>
<comment type="caution">
    <text evidence="6">The sequence shown here is derived from an EMBL/GenBank/DDBJ whole genome shotgun (WGS) entry which is preliminary data.</text>
</comment>
<gene>
    <name evidence="6" type="ORF">B7R22_18515</name>
</gene>
<dbReference type="RefSeq" id="WP_253259172.1">
    <property type="nucleotide sequence ID" value="NZ_NBXB01000092.1"/>
</dbReference>
<evidence type="ECO:0000313" key="6">
    <source>
        <dbReference type="EMBL" id="RFA11664.1"/>
    </source>
</evidence>
<dbReference type="EMBL" id="NBXB01000092">
    <property type="protein sequence ID" value="RFA11664.1"/>
    <property type="molecule type" value="Genomic_DNA"/>
</dbReference>
<evidence type="ECO:0000256" key="1">
    <source>
        <dbReference type="ARBA" id="ARBA00005336"/>
    </source>
</evidence>